<sequence length="147" mass="16112">MTLRTLGIITMLALSGCAAQPGSQPSSQGSNVNVALEDLYIRGVFNWWEAKENHRINLKGRQGVVDVDLIADGQPNDFKFSNQYWSPSQTCGGRYAGQLVSTRSTLYLTCGADAQNLQFTPSDDGTYRFIINDAGRGEFTLSVIQVK</sequence>
<proteinExistence type="predicted"/>
<dbReference type="RefSeq" id="WP_265617617.1">
    <property type="nucleotide sequence ID" value="NZ_JAPFRD010000011.1"/>
</dbReference>
<accession>A0ABT3P7W5</accession>
<dbReference type="EMBL" id="JAPFRD010000011">
    <property type="protein sequence ID" value="MCW8108861.1"/>
    <property type="molecule type" value="Genomic_DNA"/>
</dbReference>
<protein>
    <recommendedName>
        <fullName evidence="3">Lipoprotein</fullName>
    </recommendedName>
</protein>
<name>A0ABT3P7W5_9ALTE</name>
<evidence type="ECO:0008006" key="3">
    <source>
        <dbReference type="Google" id="ProtNLM"/>
    </source>
</evidence>
<evidence type="ECO:0000313" key="2">
    <source>
        <dbReference type="Proteomes" id="UP001142810"/>
    </source>
</evidence>
<comment type="caution">
    <text evidence="1">The sequence shown here is derived from an EMBL/GenBank/DDBJ whole genome shotgun (WGS) entry which is preliminary data.</text>
</comment>
<reference evidence="1" key="1">
    <citation type="submission" date="2022-11" db="EMBL/GenBank/DDBJ databases">
        <title>Alteromonas sp. nov., isolated from sea water of the Qingdao.</title>
        <authorList>
            <person name="Wang Q."/>
        </authorList>
    </citation>
    <scope>NUCLEOTIDE SEQUENCE</scope>
    <source>
        <strain evidence="1">ASW11-7</strain>
    </source>
</reference>
<gene>
    <name evidence="1" type="ORF">OPS25_10190</name>
</gene>
<dbReference type="Proteomes" id="UP001142810">
    <property type="component" value="Unassembled WGS sequence"/>
</dbReference>
<organism evidence="1 2">
    <name type="scientific">Alteromonas aquimaris</name>
    <dbReference type="NCBI Taxonomy" id="2998417"/>
    <lineage>
        <taxon>Bacteria</taxon>
        <taxon>Pseudomonadati</taxon>
        <taxon>Pseudomonadota</taxon>
        <taxon>Gammaproteobacteria</taxon>
        <taxon>Alteromonadales</taxon>
        <taxon>Alteromonadaceae</taxon>
        <taxon>Alteromonas/Salinimonas group</taxon>
        <taxon>Alteromonas</taxon>
    </lineage>
</organism>
<evidence type="ECO:0000313" key="1">
    <source>
        <dbReference type="EMBL" id="MCW8108861.1"/>
    </source>
</evidence>
<keyword evidence="2" id="KW-1185">Reference proteome</keyword>
<dbReference type="PROSITE" id="PS51257">
    <property type="entry name" value="PROKAR_LIPOPROTEIN"/>
    <property type="match status" value="1"/>
</dbReference>